<keyword evidence="3" id="KW-0238">DNA-binding</keyword>
<dbReference type="SUPFAM" id="SSF88659">
    <property type="entry name" value="Sigma3 and sigma4 domains of RNA polymerase sigma factors"/>
    <property type="match status" value="2"/>
</dbReference>
<dbReference type="EMBL" id="FQYT01000009">
    <property type="protein sequence ID" value="SHI92034.1"/>
    <property type="molecule type" value="Genomic_DNA"/>
</dbReference>
<dbReference type="SUPFAM" id="SSF88946">
    <property type="entry name" value="Sigma2 domain of RNA polymerase sigma factors"/>
    <property type="match status" value="1"/>
</dbReference>
<dbReference type="InterPro" id="IPR000943">
    <property type="entry name" value="RNA_pol_sigma70"/>
</dbReference>
<dbReference type="PANTHER" id="PTHR30603">
    <property type="entry name" value="RNA POLYMERASE SIGMA FACTOR RPO"/>
    <property type="match status" value="1"/>
</dbReference>
<dbReference type="AlphaFoldDB" id="A0A1M6F2S3"/>
<keyword evidence="8" id="KW-1185">Reference proteome</keyword>
<dbReference type="GO" id="GO:0003677">
    <property type="term" value="F:DNA binding"/>
    <property type="evidence" value="ECO:0007669"/>
    <property type="project" value="UniProtKB-KW"/>
</dbReference>
<dbReference type="Pfam" id="PF04542">
    <property type="entry name" value="Sigma70_r2"/>
    <property type="match status" value="1"/>
</dbReference>
<dbReference type="InterPro" id="IPR014284">
    <property type="entry name" value="RNA_pol_sigma-70_dom"/>
</dbReference>
<dbReference type="PANTHER" id="PTHR30603:SF47">
    <property type="entry name" value="RNA POLYMERASE SIGMA FACTOR SIGD, CHLOROPLASTIC"/>
    <property type="match status" value="1"/>
</dbReference>
<evidence type="ECO:0000259" key="5">
    <source>
        <dbReference type="Pfam" id="PF04542"/>
    </source>
</evidence>
<dbReference type="RefSeq" id="WP_073993298.1">
    <property type="nucleotide sequence ID" value="NZ_FQYT01000009.1"/>
</dbReference>
<dbReference type="OrthoDB" id="9783788at2"/>
<dbReference type="Gene3D" id="1.20.120.1810">
    <property type="match status" value="1"/>
</dbReference>
<evidence type="ECO:0000256" key="2">
    <source>
        <dbReference type="ARBA" id="ARBA00023082"/>
    </source>
</evidence>
<evidence type="ECO:0000256" key="4">
    <source>
        <dbReference type="ARBA" id="ARBA00023163"/>
    </source>
</evidence>
<keyword evidence="4" id="KW-0804">Transcription</keyword>
<dbReference type="STRING" id="1122934.SAMN02745691_01036"/>
<name>A0A1M6F2S3_9FIRM</name>
<feature type="domain" description="RNA polymerase sigma-70 region 2" evidence="5">
    <location>
        <begin position="27"/>
        <end position="90"/>
    </location>
</feature>
<organism evidence="7 8">
    <name type="scientific">Parasporobacterium paucivorans DSM 15970</name>
    <dbReference type="NCBI Taxonomy" id="1122934"/>
    <lineage>
        <taxon>Bacteria</taxon>
        <taxon>Bacillati</taxon>
        <taxon>Bacillota</taxon>
        <taxon>Clostridia</taxon>
        <taxon>Lachnospirales</taxon>
        <taxon>Lachnospiraceae</taxon>
        <taxon>Parasporobacterium</taxon>
    </lineage>
</organism>
<feature type="domain" description="RNA polymerase sigma-70 region 4" evidence="6">
    <location>
        <begin position="204"/>
        <end position="248"/>
    </location>
</feature>
<dbReference type="InterPro" id="IPR013324">
    <property type="entry name" value="RNA_pol_sigma_r3/r4-like"/>
</dbReference>
<accession>A0A1M6F2S3</accession>
<sequence>MERVATNEELVAEIQQGINVRDNMETLYRQNEKLLYKICSRFQGYSEMDDLMQEAFLGIHSAVDKYDAGSGCLFMTYAIWWIRQALFSYLENCNDVKIPRYLNSSIQKYNKVTAAYLREYNRKPIDAEYKGHLDINQAQLDNIKDTAMRIQIAYLDAPLQVEGDDMCLCDTLSDHFSLEDNVIDTLFNEELKADLMAIIDTACTDTEKEILILRYFSDISLKAAGESVGMTTGQARGEESRALNKIRKDKSTRKLKEKYQEIMASAWRGGNTWTSSTERTAFMLFELERKQMGE</sequence>
<dbReference type="InterPro" id="IPR007627">
    <property type="entry name" value="RNA_pol_sigma70_r2"/>
</dbReference>
<dbReference type="PRINTS" id="PR00046">
    <property type="entry name" value="SIGMA70FCT"/>
</dbReference>
<dbReference type="CDD" id="cd06171">
    <property type="entry name" value="Sigma70_r4"/>
    <property type="match status" value="1"/>
</dbReference>
<evidence type="ECO:0000259" key="6">
    <source>
        <dbReference type="Pfam" id="PF04545"/>
    </source>
</evidence>
<dbReference type="GO" id="GO:0006352">
    <property type="term" value="P:DNA-templated transcription initiation"/>
    <property type="evidence" value="ECO:0007669"/>
    <property type="project" value="InterPro"/>
</dbReference>
<evidence type="ECO:0000256" key="1">
    <source>
        <dbReference type="ARBA" id="ARBA00023015"/>
    </source>
</evidence>
<reference evidence="7 8" key="1">
    <citation type="submission" date="2016-11" db="EMBL/GenBank/DDBJ databases">
        <authorList>
            <person name="Jaros S."/>
            <person name="Januszkiewicz K."/>
            <person name="Wedrychowicz H."/>
        </authorList>
    </citation>
    <scope>NUCLEOTIDE SEQUENCE [LARGE SCALE GENOMIC DNA]</scope>
    <source>
        <strain evidence="7 8">DSM 15970</strain>
    </source>
</reference>
<dbReference type="InterPro" id="IPR050239">
    <property type="entry name" value="Sigma-70_RNA_pol_init_factors"/>
</dbReference>
<dbReference type="InterPro" id="IPR007630">
    <property type="entry name" value="RNA_pol_sigma70_r4"/>
</dbReference>
<keyword evidence="2" id="KW-0731">Sigma factor</keyword>
<evidence type="ECO:0000313" key="7">
    <source>
        <dbReference type="EMBL" id="SHI92034.1"/>
    </source>
</evidence>
<dbReference type="Pfam" id="PF04545">
    <property type="entry name" value="Sigma70_r4"/>
    <property type="match status" value="1"/>
</dbReference>
<dbReference type="InterPro" id="IPR013325">
    <property type="entry name" value="RNA_pol_sigma_r2"/>
</dbReference>
<dbReference type="Proteomes" id="UP000184342">
    <property type="component" value="Unassembled WGS sequence"/>
</dbReference>
<evidence type="ECO:0000256" key="3">
    <source>
        <dbReference type="ARBA" id="ARBA00023125"/>
    </source>
</evidence>
<dbReference type="NCBIfam" id="TIGR02937">
    <property type="entry name" value="sigma70-ECF"/>
    <property type="match status" value="1"/>
</dbReference>
<proteinExistence type="predicted"/>
<keyword evidence="1" id="KW-0805">Transcription regulation</keyword>
<protein>
    <submittedName>
        <fullName evidence="7">Sigma-70, region 4</fullName>
    </submittedName>
</protein>
<dbReference type="Gene3D" id="1.20.140.160">
    <property type="match status" value="1"/>
</dbReference>
<dbReference type="GO" id="GO:0016987">
    <property type="term" value="F:sigma factor activity"/>
    <property type="evidence" value="ECO:0007669"/>
    <property type="project" value="UniProtKB-KW"/>
</dbReference>
<evidence type="ECO:0000313" key="8">
    <source>
        <dbReference type="Proteomes" id="UP000184342"/>
    </source>
</evidence>
<gene>
    <name evidence="7" type="ORF">SAMN02745691_01036</name>
</gene>